<sequence length="1064" mass="117717">MVSLMTLQAFNCQPLGLGLLAADYRESCPIPYSFLRNYSTFFILVYPIGIPLWMLFVMRGMKVHELSKSKVDSGLISSMIALFVKRASSVESRRLAQLIGDPQNTEEFNRRCLQVYNIYFRNSLTTANRAKIDPLPRFNLLVAVDIAPDIGESILQYADSTGPSFEVKFGGKLQNANASKSINGVQWEETFLLCVNSVDSVPPELFISVAWNTTQSFALNVDLTISSDEVMSVFRMGNMFTKSIPFYAQDVGDVLAGIEPVSQIGGIKVQLQLMELVANIEERVLEPGVDQKIQDILATGIEGTDFERLKIFIKTFDKDGDGEIDEDEFLHMARRITDVVWLFTGAENGDNLSEKLSDRQLKALLKHKWPVKNDVAQDELDPQTLKNVIEHIQEQSAAKQYEDEKNHLDEVDCPLDALAKNELLQKVLDIGKTLRKDGVLVLPQLVWNMVSPEYSDENVAIRRVGFLFLAYRVEYWYWEAIEMFRKFLMTSLLVAVVYPGEPAQLAAGVLITFCFLAMIASIKPYCTEGLSNLQSCTLISEFITLFAGIMLILDEKVLRESLDAGGQDDLAYQREIVGGLILISNFAVMSWPVLQVLLAAGDKASNSNSSARTLCICGKPETNESKASSESVATQADYCWTSSSNTVQPEVCTGTEMLDHEKEPSNEFVLPRSNDAEICLLQFPDPNYDAKLPTSPQLQDKLSQHNTLESSLLQPKSSLLMSKTDSPSVEHRPDLPNLIDTHSVFLDDSDRINVGPYFYVQSRGEGKFGGEQNQSADSLTVIPNVQRENESNTLSIAHRGALVVTAQHADPVDEPLISRLWEAATSVFSCSSILEAHPDTLSRAKLRLEPSSSVLHPSVLSSLPSESAGHVRILQQLKEERKVSSGEWLRARSLLNSNDFMLLNILDEIQLHEKDATSGVPADLEEKLLATLKRRAPPLEDPRPSSSKPFSAPARLPIPPSQSSGQWIIPSNQSVTIPTSAEFDSNGWKVEAKQLEPLIDQSGQAAAGVVRAIARGAAVRGESATGLRGEFPLNKWEIYNSGDRILNPDLKEKSAGSSAAYDGL</sequence>
<dbReference type="GO" id="GO:0005509">
    <property type="term" value="F:calcium ion binding"/>
    <property type="evidence" value="ECO:0007669"/>
    <property type="project" value="InterPro"/>
</dbReference>
<keyword evidence="1" id="KW-0106">Calcium</keyword>
<evidence type="ECO:0000313" key="5">
    <source>
        <dbReference type="EMBL" id="CAD8629584.1"/>
    </source>
</evidence>
<dbReference type="PANTHER" id="PTHR11319:SF35">
    <property type="entry name" value="OUTER MEMBRANE PROTEIN PMPC-RELATED"/>
    <property type="match status" value="1"/>
</dbReference>
<dbReference type="InterPro" id="IPR002048">
    <property type="entry name" value="EF_hand_dom"/>
</dbReference>
<dbReference type="SUPFAM" id="SSF47473">
    <property type="entry name" value="EF-hand"/>
    <property type="match status" value="1"/>
</dbReference>
<name>A0A7S0M2M1_9CRYP</name>
<dbReference type="SMART" id="SM00054">
    <property type="entry name" value="EFh"/>
    <property type="match status" value="1"/>
</dbReference>
<gene>
    <name evidence="5" type="ORF">CCUR1050_LOCUS7263</name>
</gene>
<evidence type="ECO:0000259" key="4">
    <source>
        <dbReference type="PROSITE" id="PS50222"/>
    </source>
</evidence>
<feature type="domain" description="EF-hand" evidence="4">
    <location>
        <begin position="304"/>
        <end position="339"/>
    </location>
</feature>
<feature type="transmembrane region" description="Helical" evidence="3">
    <location>
        <begin position="38"/>
        <end position="58"/>
    </location>
</feature>
<dbReference type="EMBL" id="HBEZ01013156">
    <property type="protein sequence ID" value="CAD8629584.1"/>
    <property type="molecule type" value="Transcribed_RNA"/>
</dbReference>
<keyword evidence="3" id="KW-0472">Membrane</keyword>
<dbReference type="Pfam" id="PF00036">
    <property type="entry name" value="EF-hand_1"/>
    <property type="match status" value="1"/>
</dbReference>
<organism evidence="5">
    <name type="scientific">Cryptomonas curvata</name>
    <dbReference type="NCBI Taxonomy" id="233186"/>
    <lineage>
        <taxon>Eukaryota</taxon>
        <taxon>Cryptophyceae</taxon>
        <taxon>Cryptomonadales</taxon>
        <taxon>Cryptomonadaceae</taxon>
        <taxon>Cryptomonas</taxon>
    </lineage>
</organism>
<dbReference type="PROSITE" id="PS50222">
    <property type="entry name" value="EF_HAND_2"/>
    <property type="match status" value="1"/>
</dbReference>
<evidence type="ECO:0000256" key="3">
    <source>
        <dbReference type="SAM" id="Phobius"/>
    </source>
</evidence>
<accession>A0A7S0M2M1</accession>
<dbReference type="PROSITE" id="PS00018">
    <property type="entry name" value="EF_HAND_1"/>
    <property type="match status" value="1"/>
</dbReference>
<dbReference type="AlphaFoldDB" id="A0A7S0M2M1"/>
<reference evidence="5" key="1">
    <citation type="submission" date="2021-01" db="EMBL/GenBank/DDBJ databases">
        <authorList>
            <person name="Corre E."/>
            <person name="Pelletier E."/>
            <person name="Niang G."/>
            <person name="Scheremetjew M."/>
            <person name="Finn R."/>
            <person name="Kale V."/>
            <person name="Holt S."/>
            <person name="Cochrane G."/>
            <person name="Meng A."/>
            <person name="Brown T."/>
            <person name="Cohen L."/>
        </authorList>
    </citation>
    <scope>NUCLEOTIDE SEQUENCE</scope>
    <source>
        <strain evidence="5">CCAP979/52</strain>
    </source>
</reference>
<keyword evidence="3" id="KW-0812">Transmembrane</keyword>
<dbReference type="InterPro" id="IPR011992">
    <property type="entry name" value="EF-hand-dom_pair"/>
</dbReference>
<dbReference type="Gene3D" id="1.10.238.10">
    <property type="entry name" value="EF-hand"/>
    <property type="match status" value="1"/>
</dbReference>
<evidence type="ECO:0000256" key="2">
    <source>
        <dbReference type="SAM" id="MobiDB-lite"/>
    </source>
</evidence>
<dbReference type="InterPro" id="IPR018247">
    <property type="entry name" value="EF_Hand_1_Ca_BS"/>
</dbReference>
<dbReference type="PANTHER" id="PTHR11319">
    <property type="entry name" value="G PROTEIN-COUPLED RECEPTOR-RELATED"/>
    <property type="match status" value="1"/>
</dbReference>
<protein>
    <recommendedName>
        <fullName evidence="4">EF-hand domain-containing protein</fullName>
    </recommendedName>
</protein>
<feature type="region of interest" description="Disordered" evidence="2">
    <location>
        <begin position="934"/>
        <end position="965"/>
    </location>
</feature>
<proteinExistence type="predicted"/>
<keyword evidence="3" id="KW-1133">Transmembrane helix</keyword>
<feature type="compositionally biased region" description="Polar residues" evidence="2">
    <location>
        <begin position="713"/>
        <end position="727"/>
    </location>
</feature>
<evidence type="ECO:0000256" key="1">
    <source>
        <dbReference type="ARBA" id="ARBA00022837"/>
    </source>
</evidence>
<feature type="region of interest" description="Disordered" evidence="2">
    <location>
        <begin position="713"/>
        <end position="735"/>
    </location>
</feature>